<accession>A0A6C0KVU7</accession>
<sequence>MYKNTLYCKYKSTIPVESDQGYYYTFQKTGEYKRDEHGCYLLEYRLSPTEPWPYVMKLEYLRPNKSDKDWKKHTPFPMIRLKLVKKS</sequence>
<proteinExistence type="predicted"/>
<evidence type="ECO:0000313" key="1">
    <source>
        <dbReference type="EMBL" id="QHU20448.1"/>
    </source>
</evidence>
<protein>
    <submittedName>
        <fullName evidence="1">Uncharacterized protein</fullName>
    </submittedName>
</protein>
<reference evidence="1" key="1">
    <citation type="journal article" date="2020" name="Nature">
        <title>Giant virus diversity and host interactions through global metagenomics.</title>
        <authorList>
            <person name="Schulz F."/>
            <person name="Roux S."/>
            <person name="Paez-Espino D."/>
            <person name="Jungbluth S."/>
            <person name="Walsh D.A."/>
            <person name="Denef V.J."/>
            <person name="McMahon K.D."/>
            <person name="Konstantinidis K.T."/>
            <person name="Eloe-Fadrosh E.A."/>
            <person name="Kyrpides N.C."/>
            <person name="Woyke T."/>
        </authorList>
    </citation>
    <scope>NUCLEOTIDE SEQUENCE</scope>
    <source>
        <strain evidence="1">GVMAG-S-3300013093-109</strain>
    </source>
</reference>
<name>A0A6C0KVU7_9ZZZZ</name>
<dbReference type="AlphaFoldDB" id="A0A6C0KVU7"/>
<organism evidence="1">
    <name type="scientific">viral metagenome</name>
    <dbReference type="NCBI Taxonomy" id="1070528"/>
    <lineage>
        <taxon>unclassified sequences</taxon>
        <taxon>metagenomes</taxon>
        <taxon>organismal metagenomes</taxon>
    </lineage>
</organism>
<dbReference type="EMBL" id="MN740968">
    <property type="protein sequence ID" value="QHU20448.1"/>
    <property type="molecule type" value="Genomic_DNA"/>
</dbReference>